<organism evidence="2 3">
    <name type="scientific">Puccinia coronata f. sp. avenae</name>
    <dbReference type="NCBI Taxonomy" id="200324"/>
    <lineage>
        <taxon>Eukaryota</taxon>
        <taxon>Fungi</taxon>
        <taxon>Dikarya</taxon>
        <taxon>Basidiomycota</taxon>
        <taxon>Pucciniomycotina</taxon>
        <taxon>Pucciniomycetes</taxon>
        <taxon>Pucciniales</taxon>
        <taxon>Pucciniaceae</taxon>
        <taxon>Puccinia</taxon>
    </lineage>
</organism>
<sequence length="467" mass="50974">MIADKSSQQGITLDLGVNAETGIGNLGATGSTPGSTIAKESFITSSLVPASAKIAAQIQAQATQQRTAKSSKSKATAAPAKPRSKARKVPTVTDNQPQDPNDLMEERDVDPDILDILGSSASVKTSLLTDSGLTIPASVPTSSEQSPPKGEKARMFALAMENEEAGNKDCADMFFMIYERLIQTAMTPEDDLMQAHTKLPSLTLKRPADQVTSTTTSSNEKRTKRPLFDPLAAALAYQTEKQPSTLDNNSDRVGRYNGYPYPSEWSLTAGEWERLHWTFSNTLRDMYDYGDFCEWLAGHKTHVDNLHNSQCFMLALWYNIWIQTNAFANHVIKNDESYVTNISIYCNDVVKHCKATVAKFGEIAFVDNPYAPGGPRANWDPITGEPHPTKNKVNNPSNNNPLNHNFSNNNSSNNNNDSTNKGGSFNGGGGRRGRGGWFNNQAQRDSYGGGHSGNRDGSNRGRDSNNK</sequence>
<dbReference type="AlphaFoldDB" id="A0A2N5UKM7"/>
<proteinExistence type="predicted"/>
<dbReference type="EMBL" id="PGCI01000132">
    <property type="protein sequence ID" value="PLW38166.1"/>
    <property type="molecule type" value="Genomic_DNA"/>
</dbReference>
<evidence type="ECO:0000313" key="3">
    <source>
        <dbReference type="Proteomes" id="UP000235392"/>
    </source>
</evidence>
<feature type="compositionally biased region" description="Basic and acidic residues" evidence="1">
    <location>
        <begin position="453"/>
        <end position="467"/>
    </location>
</feature>
<feature type="region of interest" description="Disordered" evidence="1">
    <location>
        <begin position="58"/>
        <end position="105"/>
    </location>
</feature>
<accession>A0A2N5UKM7</accession>
<feature type="region of interest" description="Disordered" evidence="1">
    <location>
        <begin position="376"/>
        <end position="467"/>
    </location>
</feature>
<reference evidence="2 3" key="1">
    <citation type="submission" date="2017-11" db="EMBL/GenBank/DDBJ databases">
        <title>De novo assembly and phasing of dikaryotic genomes from two isolates of Puccinia coronata f. sp. avenae, the causal agent of oat crown rust.</title>
        <authorList>
            <person name="Miller M.E."/>
            <person name="Zhang Y."/>
            <person name="Omidvar V."/>
            <person name="Sperschneider J."/>
            <person name="Schwessinger B."/>
            <person name="Raley C."/>
            <person name="Palmer J.M."/>
            <person name="Garnica D."/>
            <person name="Upadhyaya N."/>
            <person name="Rathjen J."/>
            <person name="Taylor J.M."/>
            <person name="Park R.F."/>
            <person name="Dodds P.N."/>
            <person name="Hirsch C.D."/>
            <person name="Kianian S.F."/>
            <person name="Figueroa M."/>
        </authorList>
    </citation>
    <scope>NUCLEOTIDE SEQUENCE [LARGE SCALE GENOMIC DNA]</scope>
    <source>
        <strain evidence="2">12SD80</strain>
    </source>
</reference>
<comment type="caution">
    <text evidence="2">The sequence shown here is derived from an EMBL/GenBank/DDBJ whole genome shotgun (WGS) entry which is preliminary data.</text>
</comment>
<feature type="compositionally biased region" description="Low complexity" evidence="1">
    <location>
        <begin position="391"/>
        <end position="420"/>
    </location>
</feature>
<evidence type="ECO:0000256" key="1">
    <source>
        <dbReference type="SAM" id="MobiDB-lite"/>
    </source>
</evidence>
<protein>
    <submittedName>
        <fullName evidence="2">Uncharacterized protein</fullName>
    </submittedName>
</protein>
<name>A0A2N5UKM7_9BASI</name>
<gene>
    <name evidence="2" type="ORF">PCASD_09474</name>
</gene>
<dbReference type="Proteomes" id="UP000235392">
    <property type="component" value="Unassembled WGS sequence"/>
</dbReference>
<evidence type="ECO:0000313" key="2">
    <source>
        <dbReference type="EMBL" id="PLW38166.1"/>
    </source>
</evidence>
<feature type="compositionally biased region" description="Low complexity" evidence="1">
    <location>
        <begin position="58"/>
        <end position="81"/>
    </location>
</feature>